<name>A0AAU9TTD8_EUPED</name>
<dbReference type="AlphaFoldDB" id="A0AAU9TTD8"/>
<keyword evidence="4" id="KW-1185">Reference proteome</keyword>
<dbReference type="Proteomes" id="UP001153954">
    <property type="component" value="Unassembled WGS sequence"/>
</dbReference>
<dbReference type="InterPro" id="IPR048365">
    <property type="entry name" value="TNP-like_RNaseH_N"/>
</dbReference>
<dbReference type="InterPro" id="IPR048366">
    <property type="entry name" value="TNP-like_GBD"/>
</dbReference>
<dbReference type="Pfam" id="PF21787">
    <property type="entry name" value="TNP-like_RNaseH_N"/>
    <property type="match status" value="1"/>
</dbReference>
<proteinExistence type="predicted"/>
<feature type="domain" description="Transposable element P transposase-like GTP-binding insertion" evidence="2">
    <location>
        <begin position="146"/>
        <end position="263"/>
    </location>
</feature>
<evidence type="ECO:0000313" key="4">
    <source>
        <dbReference type="Proteomes" id="UP001153954"/>
    </source>
</evidence>
<evidence type="ECO:0000259" key="1">
    <source>
        <dbReference type="Pfam" id="PF21787"/>
    </source>
</evidence>
<comment type="caution">
    <text evidence="3">The sequence shown here is derived from an EMBL/GenBank/DDBJ whole genome shotgun (WGS) entry which is preliminary data.</text>
</comment>
<organism evidence="3 4">
    <name type="scientific">Euphydryas editha</name>
    <name type="common">Edith's checkerspot</name>
    <dbReference type="NCBI Taxonomy" id="104508"/>
    <lineage>
        <taxon>Eukaryota</taxon>
        <taxon>Metazoa</taxon>
        <taxon>Ecdysozoa</taxon>
        <taxon>Arthropoda</taxon>
        <taxon>Hexapoda</taxon>
        <taxon>Insecta</taxon>
        <taxon>Pterygota</taxon>
        <taxon>Neoptera</taxon>
        <taxon>Endopterygota</taxon>
        <taxon>Lepidoptera</taxon>
        <taxon>Glossata</taxon>
        <taxon>Ditrysia</taxon>
        <taxon>Papilionoidea</taxon>
        <taxon>Nymphalidae</taxon>
        <taxon>Nymphalinae</taxon>
        <taxon>Euphydryas</taxon>
    </lineage>
</organism>
<gene>
    <name evidence="3" type="ORF">EEDITHA_LOCUS4871</name>
</gene>
<evidence type="ECO:0000313" key="3">
    <source>
        <dbReference type="EMBL" id="CAH2088734.1"/>
    </source>
</evidence>
<accession>A0AAU9TTD8</accession>
<evidence type="ECO:0008006" key="5">
    <source>
        <dbReference type="Google" id="ProtNLM"/>
    </source>
</evidence>
<reference evidence="3" key="1">
    <citation type="submission" date="2022-03" db="EMBL/GenBank/DDBJ databases">
        <authorList>
            <person name="Tunstrom K."/>
        </authorList>
    </citation>
    <scope>NUCLEOTIDE SEQUENCE</scope>
</reference>
<dbReference type="Pfam" id="PF21788">
    <property type="entry name" value="TNP-like_GBD"/>
    <property type="match status" value="1"/>
</dbReference>
<feature type="domain" description="Transposable element P transposase-like RNase H" evidence="1">
    <location>
        <begin position="4"/>
        <end position="111"/>
    </location>
</feature>
<protein>
    <recommendedName>
        <fullName evidence="5">Transposase</fullName>
    </recommendedName>
</protein>
<evidence type="ECO:0000259" key="2">
    <source>
        <dbReference type="Pfam" id="PF21788"/>
    </source>
</evidence>
<dbReference type="EMBL" id="CAKOGL010000007">
    <property type="protein sequence ID" value="CAH2088734.1"/>
    <property type="molecule type" value="Genomic_DNA"/>
</dbReference>
<sequence>MRGDEKLCTLMFDEMAITPHFDYNRKKDKITRFVNYEGNSIRKIADHVLVFMIRGIVKNSKQPIHYAFCTPKEILACLIKNIIQELNRRGFIVLALVCDQGTSNTSAINYLIEETRVDYLKRNEILKHSVFEVEGKCVIPLYDVPHLLKGLRNNLITKNLKYTMDGQEKLAKWEHIKTLYENSPTYKGLKLIKKLTENHCNKDKIPKMKVKYASQLFSQTVGKTMGYLAENGTLSEDAKDTADLIIFVDNLFDSMNGSFKNCKTRSGKELLKNVTPNSVHKNVWTHSKKILKSMKFVSITGSAGTVSSINNWLHTIENMEILRDKLFYKHNIKSLWCRHLNQEARSNREFLWQYT</sequence>